<comment type="caution">
    <text evidence="2">The sequence shown here is derived from an EMBL/GenBank/DDBJ whole genome shotgun (WGS) entry which is preliminary data.</text>
</comment>
<sequence>MESDDDFQLLPQSEEISPSERKLKRLKKAIRVSTKPSSPLLDFPKSEALDSEELKELSPSGAGSESESESEEGFDGGNELDFGLGGEEEEENGLGVKTKRVLEFDSVGDEFDAKRDDPSEEMGDGVEDLRTEEPVKKRRSSDELDENIDNKKTKKKKKKNVDESFVDLDATTKKMTKKERRDNLKQLRAESQRLLRETRDASFKPVLLVQKPISSVLEKIRQRKLEIAKKSVAINSMSFLDDDDGDDGFVREVVVDCNSGSPIDEDRGNDGVVKVASEEKIELPANMKSNLEKLCMDEPSDIKDHSSCESIPSQMDVDEESKLEFRAPIGDTQELFSDSQTSDSMDELPSKTPSSPLEEVMAPSILAMNLKLDSAPPDDVSSDEEGNDKENIAPQPHGLTDLSSSHDPVKAFVDDEAEEEDDSDNDMLRFQDNEEDEDNEDLEELKDMIATGYEEKPVDNEKRNQLHQKWLEQQDAAGTENLLQKFNCGSKLKETTLLEVEEDEEGDEYKEDFGDEAAEDSNPTNVARMNLKKAKQMIPQMFTDKDDVYLSSDDEETEKRLAKQCLFEKSEPAMFLSPAEDESSREVFGLIKKLNIVPDSKKKAKIPSLFKMPPVGGKSNILSKSSFLGWGSNHSLPSSQKKASGKVRSFIFGRDDSNSRSSISMSGLDDSNSRSSVTMSEGSSDAIQRENQPKRPASAKFSNSQTKASTQNTRSVAEMKSGTSLFEILRRSSLQSEQCTRDSMVVQTESVFAAFKLSKKPIKTEGRA</sequence>
<feature type="compositionally biased region" description="Acidic residues" evidence="1">
    <location>
        <begin position="433"/>
        <end position="442"/>
    </location>
</feature>
<feature type="region of interest" description="Disordered" evidence="1">
    <location>
        <begin position="1"/>
        <end position="21"/>
    </location>
</feature>
<feature type="compositionally biased region" description="Basic and acidic residues" evidence="1">
    <location>
        <begin position="44"/>
        <end position="56"/>
    </location>
</feature>
<dbReference type="PANTHER" id="PTHR36005:SF1">
    <property type="entry name" value="DNA LIGASE-LIKE PROTEIN"/>
    <property type="match status" value="1"/>
</dbReference>
<dbReference type="Proteomes" id="UP001459277">
    <property type="component" value="Unassembled WGS sequence"/>
</dbReference>
<feature type="compositionally biased region" description="Polar residues" evidence="1">
    <location>
        <begin position="633"/>
        <end position="642"/>
    </location>
</feature>
<organism evidence="2 3">
    <name type="scientific">Lithocarpus litseifolius</name>
    <dbReference type="NCBI Taxonomy" id="425828"/>
    <lineage>
        <taxon>Eukaryota</taxon>
        <taxon>Viridiplantae</taxon>
        <taxon>Streptophyta</taxon>
        <taxon>Embryophyta</taxon>
        <taxon>Tracheophyta</taxon>
        <taxon>Spermatophyta</taxon>
        <taxon>Magnoliopsida</taxon>
        <taxon>eudicotyledons</taxon>
        <taxon>Gunneridae</taxon>
        <taxon>Pentapetalae</taxon>
        <taxon>rosids</taxon>
        <taxon>fabids</taxon>
        <taxon>Fagales</taxon>
        <taxon>Fagaceae</taxon>
        <taxon>Lithocarpus</taxon>
    </lineage>
</organism>
<reference evidence="2 3" key="1">
    <citation type="submission" date="2024-01" db="EMBL/GenBank/DDBJ databases">
        <title>A telomere-to-telomere, gap-free genome of sweet tea (Lithocarpus litseifolius).</title>
        <authorList>
            <person name="Zhou J."/>
        </authorList>
    </citation>
    <scope>NUCLEOTIDE SEQUENCE [LARGE SCALE GENOMIC DNA]</scope>
    <source>
        <strain evidence="2">Zhou-2022a</strain>
        <tissue evidence="2">Leaf</tissue>
    </source>
</reference>
<evidence type="ECO:0008006" key="4">
    <source>
        <dbReference type="Google" id="ProtNLM"/>
    </source>
</evidence>
<feature type="region of interest" description="Disordered" evidence="1">
    <location>
        <begin position="295"/>
        <end position="442"/>
    </location>
</feature>
<dbReference type="EMBL" id="JAZDWU010000001">
    <property type="protein sequence ID" value="KAL0017208.1"/>
    <property type="molecule type" value="Genomic_DNA"/>
</dbReference>
<feature type="compositionally biased region" description="Polar residues" evidence="1">
    <location>
        <begin position="700"/>
        <end position="715"/>
    </location>
</feature>
<dbReference type="AlphaFoldDB" id="A0AAW2E2L0"/>
<feature type="compositionally biased region" description="Polar residues" evidence="1">
    <location>
        <begin position="669"/>
        <end position="686"/>
    </location>
</feature>
<feature type="compositionally biased region" description="Acidic residues" evidence="1">
    <location>
        <begin position="499"/>
        <end position="519"/>
    </location>
</feature>
<feature type="region of interest" description="Disordered" evidence="1">
    <location>
        <begin position="633"/>
        <end position="718"/>
    </location>
</feature>
<name>A0AAW2E2L0_9ROSI</name>
<feature type="region of interest" description="Disordered" evidence="1">
    <location>
        <begin position="35"/>
        <end position="185"/>
    </location>
</feature>
<feature type="compositionally biased region" description="Polar residues" evidence="1">
    <location>
        <begin position="334"/>
        <end position="343"/>
    </location>
</feature>
<accession>A0AAW2E2L0</accession>
<evidence type="ECO:0000256" key="1">
    <source>
        <dbReference type="SAM" id="MobiDB-lite"/>
    </source>
</evidence>
<evidence type="ECO:0000313" key="3">
    <source>
        <dbReference type="Proteomes" id="UP001459277"/>
    </source>
</evidence>
<feature type="compositionally biased region" description="Basic and acidic residues" evidence="1">
    <location>
        <begin position="295"/>
        <end position="307"/>
    </location>
</feature>
<evidence type="ECO:0000313" key="2">
    <source>
        <dbReference type="EMBL" id="KAL0017208.1"/>
    </source>
</evidence>
<feature type="region of interest" description="Disordered" evidence="1">
    <location>
        <begin position="497"/>
        <end position="525"/>
    </location>
</feature>
<protein>
    <recommendedName>
        <fullName evidence="4">DNA replication checkpoint mediator MRC1 domain-containing protein</fullName>
    </recommendedName>
</protein>
<feature type="compositionally biased region" description="Acidic residues" evidence="1">
    <location>
        <begin position="414"/>
        <end position="425"/>
    </location>
</feature>
<dbReference type="PANTHER" id="PTHR36005">
    <property type="entry name" value="DNA LIGASE-LIKE PROTEIN"/>
    <property type="match status" value="1"/>
</dbReference>
<keyword evidence="3" id="KW-1185">Reference proteome</keyword>
<proteinExistence type="predicted"/>
<gene>
    <name evidence="2" type="ORF">SO802_004277</name>
</gene>